<reference evidence="3" key="2">
    <citation type="submission" date="2017-06" db="EMBL/GenBank/DDBJ databases">
        <title>WGS assembly of Brachypodium distachyon.</title>
        <authorList>
            <consortium name="The International Brachypodium Initiative"/>
            <person name="Lucas S."/>
            <person name="Harmon-Smith M."/>
            <person name="Lail K."/>
            <person name="Tice H."/>
            <person name="Grimwood J."/>
            <person name="Bruce D."/>
            <person name="Barry K."/>
            <person name="Shu S."/>
            <person name="Lindquist E."/>
            <person name="Wang M."/>
            <person name="Pitluck S."/>
            <person name="Vogel J.P."/>
            <person name="Garvin D.F."/>
            <person name="Mockler T.C."/>
            <person name="Schmutz J."/>
            <person name="Rokhsar D."/>
            <person name="Bevan M.W."/>
        </authorList>
    </citation>
    <scope>NUCLEOTIDE SEQUENCE</scope>
    <source>
        <strain evidence="3">Bd21</strain>
    </source>
</reference>
<keyword evidence="2" id="KW-1133">Transmembrane helix</keyword>
<dbReference type="STRING" id="15368.A0A2K2CRH0"/>
<dbReference type="EnsemblPlants" id="PNT64628">
    <property type="protein sequence ID" value="PNT64628"/>
    <property type="gene ID" value="BRADI_4g30723v3"/>
</dbReference>
<evidence type="ECO:0000313" key="3">
    <source>
        <dbReference type="EMBL" id="PNT64628.1"/>
    </source>
</evidence>
<dbReference type="Gramene" id="PNT64628">
    <property type="protein sequence ID" value="PNT64628"/>
    <property type="gene ID" value="BRADI_4g30723v3"/>
</dbReference>
<gene>
    <name evidence="3" type="ORF">BRADI_4g30723v3</name>
</gene>
<proteinExistence type="predicted"/>
<feature type="compositionally biased region" description="Low complexity" evidence="1">
    <location>
        <begin position="14"/>
        <end position="29"/>
    </location>
</feature>
<keyword evidence="2" id="KW-0812">Transmembrane</keyword>
<sequence length="347" mass="37780">MRRRLVEVRHSRATKPPTTPGARAAAGQACHRRRRMRHRRGSFLAREGSARSHVGIDPIAASRRFAGPWLPPPSGQHRRRRLRVGVSTAASMRGGRGGEFPGRGLRLQRVGRRRFVVAGRGAEVRRSAEVARKEAPRSWTCAWGFGERGRSSTSSTSAIITRTNLSSAAAAHTQEQQPWGGSRQVLWQLVATLLPSFIKNVPDAAPQTIFMLLAGLVVGSIFYDLGEDKMLERVLPIFLEELEILGKETGANAAVFLPLNLFLNMVFAGPVYWVATSPISAPHLAHPLLYTANPVVVCFAAAMTDFELANAAMWFFLFSGYSTGGPTCRGGGARLHAEEHDEPGGDG</sequence>
<evidence type="ECO:0000313" key="4">
    <source>
        <dbReference type="EnsemblPlants" id="PNT64628"/>
    </source>
</evidence>
<keyword evidence="2" id="KW-0472">Membrane</keyword>
<feature type="transmembrane region" description="Helical" evidence="2">
    <location>
        <begin position="253"/>
        <end position="274"/>
    </location>
</feature>
<accession>A0A2K2CRH0</accession>
<reference evidence="3 4" key="1">
    <citation type="journal article" date="2010" name="Nature">
        <title>Genome sequencing and analysis of the model grass Brachypodium distachyon.</title>
        <authorList>
            <consortium name="International Brachypodium Initiative"/>
        </authorList>
    </citation>
    <scope>NUCLEOTIDE SEQUENCE [LARGE SCALE GENOMIC DNA]</scope>
    <source>
        <strain evidence="3 4">Bd21</strain>
    </source>
</reference>
<feature type="region of interest" description="Disordered" evidence="1">
    <location>
        <begin position="1"/>
        <end position="35"/>
    </location>
</feature>
<dbReference type="EMBL" id="CM000883">
    <property type="protein sequence ID" value="PNT64628.1"/>
    <property type="molecule type" value="Genomic_DNA"/>
</dbReference>
<dbReference type="Proteomes" id="UP000008810">
    <property type="component" value="Chromosome 4"/>
</dbReference>
<keyword evidence="5" id="KW-1185">Reference proteome</keyword>
<reference evidence="4" key="3">
    <citation type="submission" date="2018-08" db="UniProtKB">
        <authorList>
            <consortium name="EnsemblPlants"/>
        </authorList>
    </citation>
    <scope>IDENTIFICATION</scope>
    <source>
        <strain evidence="4">cv. Bd21</strain>
    </source>
</reference>
<name>A0A2K2CRH0_BRADI</name>
<evidence type="ECO:0000256" key="1">
    <source>
        <dbReference type="SAM" id="MobiDB-lite"/>
    </source>
</evidence>
<evidence type="ECO:0000313" key="5">
    <source>
        <dbReference type="Proteomes" id="UP000008810"/>
    </source>
</evidence>
<feature type="transmembrane region" description="Helical" evidence="2">
    <location>
        <begin position="294"/>
        <end position="317"/>
    </location>
</feature>
<feature type="transmembrane region" description="Helical" evidence="2">
    <location>
        <begin position="204"/>
        <end position="223"/>
    </location>
</feature>
<evidence type="ECO:0000256" key="2">
    <source>
        <dbReference type="SAM" id="Phobius"/>
    </source>
</evidence>
<dbReference type="InParanoid" id="A0A2K2CRH0"/>
<organism evidence="3">
    <name type="scientific">Brachypodium distachyon</name>
    <name type="common">Purple false brome</name>
    <name type="synonym">Trachynia distachya</name>
    <dbReference type="NCBI Taxonomy" id="15368"/>
    <lineage>
        <taxon>Eukaryota</taxon>
        <taxon>Viridiplantae</taxon>
        <taxon>Streptophyta</taxon>
        <taxon>Embryophyta</taxon>
        <taxon>Tracheophyta</taxon>
        <taxon>Spermatophyta</taxon>
        <taxon>Magnoliopsida</taxon>
        <taxon>Liliopsida</taxon>
        <taxon>Poales</taxon>
        <taxon>Poaceae</taxon>
        <taxon>BOP clade</taxon>
        <taxon>Pooideae</taxon>
        <taxon>Stipodae</taxon>
        <taxon>Brachypodieae</taxon>
        <taxon>Brachypodium</taxon>
    </lineage>
</organism>
<protein>
    <submittedName>
        <fullName evidence="3 4">Uncharacterized protein</fullName>
    </submittedName>
</protein>
<feature type="compositionally biased region" description="Basic and acidic residues" evidence="1">
    <location>
        <begin position="1"/>
        <end position="10"/>
    </location>
</feature>
<dbReference type="AlphaFoldDB" id="A0A2K2CRH0"/>
<dbReference type="OrthoDB" id="66620at2759"/>